<organism evidence="6 7">
    <name type="scientific">Christensenella tenuis</name>
    <dbReference type="NCBI Taxonomy" id="2763033"/>
    <lineage>
        <taxon>Bacteria</taxon>
        <taxon>Bacillati</taxon>
        <taxon>Bacillota</taxon>
        <taxon>Clostridia</taxon>
        <taxon>Christensenellales</taxon>
        <taxon>Christensenellaceae</taxon>
        <taxon>Christensenella</taxon>
    </lineage>
</organism>
<dbReference type="SMART" id="SM00849">
    <property type="entry name" value="Lactamase_B"/>
    <property type="match status" value="1"/>
</dbReference>
<keyword evidence="4" id="KW-0862">Zinc</keyword>
<gene>
    <name evidence="6" type="ORF">H8S18_01965</name>
</gene>
<dbReference type="Proteomes" id="UP000606889">
    <property type="component" value="Unassembled WGS sequence"/>
</dbReference>
<dbReference type="SUPFAM" id="SSF56281">
    <property type="entry name" value="Metallo-hydrolase/oxidoreductase"/>
    <property type="match status" value="1"/>
</dbReference>
<evidence type="ECO:0000256" key="2">
    <source>
        <dbReference type="ARBA" id="ARBA00022723"/>
    </source>
</evidence>
<dbReference type="EMBL" id="JACOON010000001">
    <property type="protein sequence ID" value="MBC5647105.1"/>
    <property type="molecule type" value="Genomic_DNA"/>
</dbReference>
<accession>A0ABR7EBG5</accession>
<dbReference type="Gene3D" id="3.60.15.10">
    <property type="entry name" value="Ribonuclease Z/Hydroxyacylglutathione hydrolase-like"/>
    <property type="match status" value="1"/>
</dbReference>
<protein>
    <submittedName>
        <fullName evidence="6">MBL fold metallo-hydrolase</fullName>
    </submittedName>
</protein>
<comment type="caution">
    <text evidence="6">The sequence shown here is derived from an EMBL/GenBank/DDBJ whole genome shotgun (WGS) entry which is preliminary data.</text>
</comment>
<proteinExistence type="predicted"/>
<dbReference type="InterPro" id="IPR001279">
    <property type="entry name" value="Metallo-B-lactamas"/>
</dbReference>
<feature type="domain" description="Metallo-beta-lactamase" evidence="5">
    <location>
        <begin position="12"/>
        <end position="188"/>
    </location>
</feature>
<dbReference type="PANTHER" id="PTHR46233">
    <property type="entry name" value="HYDROXYACYLGLUTATHIONE HYDROLASE GLOC"/>
    <property type="match status" value="1"/>
</dbReference>
<evidence type="ECO:0000256" key="4">
    <source>
        <dbReference type="ARBA" id="ARBA00022833"/>
    </source>
</evidence>
<dbReference type="InterPro" id="IPR036866">
    <property type="entry name" value="RibonucZ/Hydroxyglut_hydro"/>
</dbReference>
<dbReference type="PANTHER" id="PTHR46233:SF3">
    <property type="entry name" value="HYDROXYACYLGLUTATHIONE HYDROLASE GLOC"/>
    <property type="match status" value="1"/>
</dbReference>
<evidence type="ECO:0000313" key="6">
    <source>
        <dbReference type="EMBL" id="MBC5647105.1"/>
    </source>
</evidence>
<dbReference type="CDD" id="cd06262">
    <property type="entry name" value="metallo-hydrolase-like_MBL-fold"/>
    <property type="match status" value="1"/>
</dbReference>
<reference evidence="6 7" key="1">
    <citation type="submission" date="2020-08" db="EMBL/GenBank/DDBJ databases">
        <title>Genome public.</title>
        <authorList>
            <person name="Liu C."/>
            <person name="Sun Q."/>
        </authorList>
    </citation>
    <scope>NUCLEOTIDE SEQUENCE [LARGE SCALE GENOMIC DNA]</scope>
    <source>
        <strain evidence="6 7">NSJ-35</strain>
    </source>
</reference>
<dbReference type="Pfam" id="PF00753">
    <property type="entry name" value="Lactamase_B"/>
    <property type="match status" value="1"/>
</dbReference>
<evidence type="ECO:0000259" key="5">
    <source>
        <dbReference type="SMART" id="SM00849"/>
    </source>
</evidence>
<keyword evidence="3" id="KW-0378">Hydrolase</keyword>
<dbReference type="RefSeq" id="WP_186856624.1">
    <property type="nucleotide sequence ID" value="NZ_JACOON010000001.1"/>
</dbReference>
<dbReference type="InterPro" id="IPR051453">
    <property type="entry name" value="MBL_Glyoxalase_II"/>
</dbReference>
<comment type="cofactor">
    <cofactor evidence="1">
        <name>Zn(2+)</name>
        <dbReference type="ChEBI" id="CHEBI:29105"/>
    </cofactor>
</comment>
<evidence type="ECO:0000313" key="7">
    <source>
        <dbReference type="Proteomes" id="UP000606889"/>
    </source>
</evidence>
<name>A0ABR7EBG5_9FIRM</name>
<evidence type="ECO:0000256" key="3">
    <source>
        <dbReference type="ARBA" id="ARBA00022801"/>
    </source>
</evidence>
<keyword evidence="7" id="KW-1185">Reference proteome</keyword>
<evidence type="ECO:0000256" key="1">
    <source>
        <dbReference type="ARBA" id="ARBA00001947"/>
    </source>
</evidence>
<keyword evidence="2" id="KW-0479">Metal-binding</keyword>
<sequence length="206" mass="22174">MQIILVVTGALLENAYIIYEEGSKEAIVIDPGDDTAKIEEQIDHNGLTVSYILLTHGHADHIGAVDELKRRYGAKVAVHEKDAGMLTSAQANLSAFIGLPFCIEPADILLKDGDMINTGNLALRVLHTPGHSPGSVCFLGGDVLFSGDTLFEGSIGRTDFPGSSTEDMKISLQQLRELEGDYQVYPGHGGSTTLAQEKAMNPYMGW</sequence>